<evidence type="ECO:0000313" key="1">
    <source>
        <dbReference type="EMBL" id="MCX2980642.1"/>
    </source>
</evidence>
<sequence>MAVHYEFEQEVESVLALLMDPDFLVDRCLALGELEASCEVEEFDDTTVIKLTRKLQRDLPRFLAKMMDSVQIIHITEQWQADDDGGWKGEYTFEVEGQPVAVGARFELYPTDAGCCYSIEHSASAKIPLLGRRIEKFILVQAEEGCAAELDYLQQQLG</sequence>
<name>A0ABT3TGW8_9GAMM</name>
<dbReference type="InterPro" id="IPR019639">
    <property type="entry name" value="DUF2505"/>
</dbReference>
<comment type="caution">
    <text evidence="1">The sequence shown here is derived from an EMBL/GenBank/DDBJ whole genome shotgun (WGS) entry which is preliminary data.</text>
</comment>
<evidence type="ECO:0000313" key="2">
    <source>
        <dbReference type="Proteomes" id="UP001143362"/>
    </source>
</evidence>
<gene>
    <name evidence="1" type="ORF">EYC98_07100</name>
</gene>
<reference evidence="1" key="1">
    <citation type="submission" date="2019-02" db="EMBL/GenBank/DDBJ databases">
        <authorList>
            <person name="Li S.-H."/>
        </authorList>
    </citation>
    <scope>NUCLEOTIDE SEQUENCE</scope>
    <source>
        <strain evidence="1">IMCC14734</strain>
    </source>
</reference>
<accession>A0ABT3TGW8</accession>
<organism evidence="1 2">
    <name type="scientific">Candidatus Litorirhabdus singularis</name>
    <dbReference type="NCBI Taxonomy" id="2518993"/>
    <lineage>
        <taxon>Bacteria</taxon>
        <taxon>Pseudomonadati</taxon>
        <taxon>Pseudomonadota</taxon>
        <taxon>Gammaproteobacteria</taxon>
        <taxon>Cellvibrionales</taxon>
        <taxon>Halieaceae</taxon>
        <taxon>Candidatus Litorirhabdus</taxon>
    </lineage>
</organism>
<proteinExistence type="predicted"/>
<dbReference type="Proteomes" id="UP001143362">
    <property type="component" value="Unassembled WGS sequence"/>
</dbReference>
<dbReference type="Pfam" id="PF10698">
    <property type="entry name" value="DUF2505"/>
    <property type="match status" value="1"/>
</dbReference>
<dbReference type="RefSeq" id="WP_279244617.1">
    <property type="nucleotide sequence ID" value="NZ_SHNN01000001.1"/>
</dbReference>
<dbReference type="EMBL" id="SHNN01000001">
    <property type="protein sequence ID" value="MCX2980642.1"/>
    <property type="molecule type" value="Genomic_DNA"/>
</dbReference>
<protein>
    <submittedName>
        <fullName evidence="1">DUF2505 domain-containing protein</fullName>
    </submittedName>
</protein>
<keyword evidence="2" id="KW-1185">Reference proteome</keyword>